<accession>R0JPG4</accession>
<proteinExistence type="predicted"/>
<name>R0JPG4_EXST2</name>
<dbReference type="GO" id="GO:0016020">
    <property type="term" value="C:membrane"/>
    <property type="evidence" value="ECO:0007669"/>
    <property type="project" value="UniProtKB-SubCell"/>
</dbReference>
<dbReference type="STRING" id="671987.R0JPG4"/>
<dbReference type="Gene3D" id="1.10.357.140">
    <property type="entry name" value="UbiA prenyltransferase"/>
    <property type="match status" value="1"/>
</dbReference>
<feature type="transmembrane region" description="Helical" evidence="5">
    <location>
        <begin position="233"/>
        <end position="250"/>
    </location>
</feature>
<evidence type="ECO:0000256" key="5">
    <source>
        <dbReference type="SAM" id="Phobius"/>
    </source>
</evidence>
<dbReference type="GeneID" id="19403765"/>
<dbReference type="EMBL" id="KB908833">
    <property type="protein sequence ID" value="EOA83068.1"/>
    <property type="molecule type" value="Genomic_DNA"/>
</dbReference>
<dbReference type="Proteomes" id="UP000016935">
    <property type="component" value="Unassembled WGS sequence"/>
</dbReference>
<dbReference type="Pfam" id="PF01040">
    <property type="entry name" value="UbiA"/>
    <property type="match status" value="1"/>
</dbReference>
<evidence type="ECO:0000256" key="1">
    <source>
        <dbReference type="ARBA" id="ARBA00004141"/>
    </source>
</evidence>
<dbReference type="RefSeq" id="XP_008028775.1">
    <property type="nucleotide sequence ID" value="XM_008030584.1"/>
</dbReference>
<keyword evidence="3 5" id="KW-1133">Transmembrane helix</keyword>
<feature type="transmembrane region" description="Helical" evidence="5">
    <location>
        <begin position="211"/>
        <end position="227"/>
    </location>
</feature>
<evidence type="ECO:0000313" key="7">
    <source>
        <dbReference type="Proteomes" id="UP000016935"/>
    </source>
</evidence>
<dbReference type="PANTHER" id="PTHR42723:SF1">
    <property type="entry name" value="CHLOROPHYLL SYNTHASE, CHLOROPLASTIC"/>
    <property type="match status" value="1"/>
</dbReference>
<reference evidence="6 7" key="1">
    <citation type="journal article" date="2012" name="PLoS Pathog.">
        <title>Diverse lifestyles and strategies of plant pathogenesis encoded in the genomes of eighteen Dothideomycetes fungi.</title>
        <authorList>
            <person name="Ohm R.A."/>
            <person name="Feau N."/>
            <person name="Henrissat B."/>
            <person name="Schoch C.L."/>
            <person name="Horwitz B.A."/>
            <person name="Barry K.W."/>
            <person name="Condon B.J."/>
            <person name="Copeland A.C."/>
            <person name="Dhillon B."/>
            <person name="Glaser F."/>
            <person name="Hesse C.N."/>
            <person name="Kosti I."/>
            <person name="LaButti K."/>
            <person name="Lindquist E.A."/>
            <person name="Lucas S."/>
            <person name="Salamov A.A."/>
            <person name="Bradshaw R.E."/>
            <person name="Ciuffetti L."/>
            <person name="Hamelin R.C."/>
            <person name="Kema G.H.J."/>
            <person name="Lawrence C."/>
            <person name="Scott J.A."/>
            <person name="Spatafora J.W."/>
            <person name="Turgeon B.G."/>
            <person name="de Wit P.J.G.M."/>
            <person name="Zhong S."/>
            <person name="Goodwin S.B."/>
            <person name="Grigoriev I.V."/>
        </authorList>
    </citation>
    <scope>NUCLEOTIDE SEQUENCE [LARGE SCALE GENOMIC DNA]</scope>
    <source>
        <strain evidence="7">28A</strain>
    </source>
</reference>
<evidence type="ECO:0000256" key="3">
    <source>
        <dbReference type="ARBA" id="ARBA00022989"/>
    </source>
</evidence>
<keyword evidence="4 5" id="KW-0472">Membrane</keyword>
<keyword evidence="7" id="KW-1185">Reference proteome</keyword>
<dbReference type="InterPro" id="IPR050475">
    <property type="entry name" value="Prenyltransferase_related"/>
</dbReference>
<gene>
    <name evidence="6" type="ORF">SETTUDRAFT_33399</name>
</gene>
<dbReference type="PANTHER" id="PTHR42723">
    <property type="entry name" value="CHLOROPHYLL SYNTHASE"/>
    <property type="match status" value="1"/>
</dbReference>
<dbReference type="GO" id="GO:0016765">
    <property type="term" value="F:transferase activity, transferring alkyl or aryl (other than methyl) groups"/>
    <property type="evidence" value="ECO:0007669"/>
    <property type="project" value="InterPro"/>
</dbReference>
<dbReference type="HOGENOM" id="CLU_075132_0_0_1"/>
<evidence type="ECO:0000256" key="4">
    <source>
        <dbReference type="ARBA" id="ARBA00023136"/>
    </source>
</evidence>
<evidence type="ECO:0000256" key="2">
    <source>
        <dbReference type="ARBA" id="ARBA00022692"/>
    </source>
</evidence>
<dbReference type="eggNOG" id="ENOG502S3P5">
    <property type="taxonomic scope" value="Eukaryota"/>
</dbReference>
<dbReference type="InterPro" id="IPR000537">
    <property type="entry name" value="UbiA_prenyltransferase"/>
</dbReference>
<comment type="subcellular location">
    <subcellularLocation>
        <location evidence="1">Membrane</location>
        <topology evidence="1">Multi-pass membrane protein</topology>
    </subcellularLocation>
</comment>
<reference evidence="6 7" key="2">
    <citation type="journal article" date="2013" name="PLoS Genet.">
        <title>Comparative genome structure, secondary metabolite, and effector coding capacity across Cochliobolus pathogens.</title>
        <authorList>
            <person name="Condon B.J."/>
            <person name="Leng Y."/>
            <person name="Wu D."/>
            <person name="Bushley K.E."/>
            <person name="Ohm R.A."/>
            <person name="Otillar R."/>
            <person name="Martin J."/>
            <person name="Schackwitz W."/>
            <person name="Grimwood J."/>
            <person name="MohdZainudin N."/>
            <person name="Xue C."/>
            <person name="Wang R."/>
            <person name="Manning V.A."/>
            <person name="Dhillon B."/>
            <person name="Tu Z.J."/>
            <person name="Steffenson B.J."/>
            <person name="Salamov A."/>
            <person name="Sun H."/>
            <person name="Lowry S."/>
            <person name="LaButti K."/>
            <person name="Han J."/>
            <person name="Copeland A."/>
            <person name="Lindquist E."/>
            <person name="Barry K."/>
            <person name="Schmutz J."/>
            <person name="Baker S.E."/>
            <person name="Ciuffetti L.M."/>
            <person name="Grigoriev I.V."/>
            <person name="Zhong S."/>
            <person name="Turgeon B.G."/>
        </authorList>
    </citation>
    <scope>NUCLEOTIDE SEQUENCE [LARGE SCALE GENOMIC DNA]</scope>
    <source>
        <strain evidence="7">28A</strain>
    </source>
</reference>
<dbReference type="AlphaFoldDB" id="R0JPG4"/>
<feature type="transmembrane region" description="Helical" evidence="5">
    <location>
        <begin position="36"/>
        <end position="57"/>
    </location>
</feature>
<organism evidence="6 7">
    <name type="scientific">Exserohilum turcicum (strain 28A)</name>
    <name type="common">Northern leaf blight fungus</name>
    <name type="synonym">Setosphaeria turcica</name>
    <dbReference type="NCBI Taxonomy" id="671987"/>
    <lineage>
        <taxon>Eukaryota</taxon>
        <taxon>Fungi</taxon>
        <taxon>Dikarya</taxon>
        <taxon>Ascomycota</taxon>
        <taxon>Pezizomycotina</taxon>
        <taxon>Dothideomycetes</taxon>
        <taxon>Pleosporomycetidae</taxon>
        <taxon>Pleosporales</taxon>
        <taxon>Pleosporineae</taxon>
        <taxon>Pleosporaceae</taxon>
        <taxon>Exserohilum</taxon>
    </lineage>
</organism>
<keyword evidence="2 5" id="KW-0812">Transmembrane</keyword>
<sequence>MSLPKQLALLVSVVAPAIWFSGLIHSGQYELSVEQLLFGTALTFPICLIAFGVNDVYDYTSDSQNRRKTSRWTDGTALDQHHHRCVLLAAKVSTALVILITFPSWKKSPELFTCIMAVLALLWAYSSPPFRLKERPVLDSLSNGALCWLFWACGYISDGNAIFVSSVPASKSGWLILLYGSALHSMAAMVDVDADAFAEYRTIATVYGEKFSAMFSLTCFLLASFMINPWSEVSMAIYAGVFTTFFLVFMPRAKYILTRAAFLGSYAGAIVWTAKKLCGIMRGQNVVGTW</sequence>
<evidence type="ECO:0008006" key="8">
    <source>
        <dbReference type="Google" id="ProtNLM"/>
    </source>
</evidence>
<dbReference type="OrthoDB" id="2753389at2759"/>
<evidence type="ECO:0000313" key="6">
    <source>
        <dbReference type="EMBL" id="EOA83068.1"/>
    </source>
</evidence>
<dbReference type="InterPro" id="IPR044878">
    <property type="entry name" value="UbiA_sf"/>
</dbReference>
<protein>
    <recommendedName>
        <fullName evidence="8">UbiA prenyltransferase</fullName>
    </recommendedName>
</protein>